<protein>
    <recommendedName>
        <fullName evidence="5">Transmembrane protein</fullName>
    </recommendedName>
</protein>
<evidence type="ECO:0008006" key="5">
    <source>
        <dbReference type="Google" id="ProtNLM"/>
    </source>
</evidence>
<dbReference type="OrthoDB" id="307674at2759"/>
<sequence length="155" mass="17892">MLQTLFIVVLLFLLLTFVGIYLRKYLRNKPLKFQNQVQGEIFSDFPISFSNQQGNPDAIEKLNNKENVNMKFSKTTVTLGKNKKSKVNKVQLPELEAAFQFDADNENDNDSMKNSSVTDKQQQLSSKEQEMFNFQHNSHNLEELVTPTQVICQEV</sequence>
<dbReference type="Proteomes" id="UP000692954">
    <property type="component" value="Unassembled WGS sequence"/>
</dbReference>
<reference evidence="3" key="1">
    <citation type="submission" date="2021-01" db="EMBL/GenBank/DDBJ databases">
        <authorList>
            <consortium name="Genoscope - CEA"/>
            <person name="William W."/>
        </authorList>
    </citation>
    <scope>NUCLEOTIDE SEQUENCE</scope>
</reference>
<evidence type="ECO:0000256" key="2">
    <source>
        <dbReference type="SAM" id="Phobius"/>
    </source>
</evidence>
<keyword evidence="2" id="KW-1133">Transmembrane helix</keyword>
<comment type="caution">
    <text evidence="3">The sequence shown here is derived from an EMBL/GenBank/DDBJ whole genome shotgun (WGS) entry which is preliminary data.</text>
</comment>
<feature type="compositionally biased region" description="Polar residues" evidence="1">
    <location>
        <begin position="112"/>
        <end position="125"/>
    </location>
</feature>
<keyword evidence="2" id="KW-0472">Membrane</keyword>
<feature type="region of interest" description="Disordered" evidence="1">
    <location>
        <begin position="103"/>
        <end position="125"/>
    </location>
</feature>
<evidence type="ECO:0000313" key="3">
    <source>
        <dbReference type="EMBL" id="CAD8077091.1"/>
    </source>
</evidence>
<accession>A0A8S1MFC8</accession>
<dbReference type="AlphaFoldDB" id="A0A8S1MFC8"/>
<feature type="transmembrane region" description="Helical" evidence="2">
    <location>
        <begin position="6"/>
        <end position="22"/>
    </location>
</feature>
<dbReference type="EMBL" id="CAJJDN010000035">
    <property type="protein sequence ID" value="CAD8077091.1"/>
    <property type="molecule type" value="Genomic_DNA"/>
</dbReference>
<evidence type="ECO:0000256" key="1">
    <source>
        <dbReference type="SAM" id="MobiDB-lite"/>
    </source>
</evidence>
<keyword evidence="4" id="KW-1185">Reference proteome</keyword>
<organism evidence="3 4">
    <name type="scientific">Paramecium sonneborni</name>
    <dbReference type="NCBI Taxonomy" id="65129"/>
    <lineage>
        <taxon>Eukaryota</taxon>
        <taxon>Sar</taxon>
        <taxon>Alveolata</taxon>
        <taxon>Ciliophora</taxon>
        <taxon>Intramacronucleata</taxon>
        <taxon>Oligohymenophorea</taxon>
        <taxon>Peniculida</taxon>
        <taxon>Parameciidae</taxon>
        <taxon>Paramecium</taxon>
    </lineage>
</organism>
<name>A0A8S1MFC8_9CILI</name>
<keyword evidence="2" id="KW-0812">Transmembrane</keyword>
<proteinExistence type="predicted"/>
<evidence type="ECO:0000313" key="4">
    <source>
        <dbReference type="Proteomes" id="UP000692954"/>
    </source>
</evidence>
<gene>
    <name evidence="3" type="ORF">PSON_ATCC_30995.1.T0350322</name>
</gene>